<dbReference type="AlphaFoldDB" id="L8WQC0"/>
<keyword evidence="2" id="KW-1185">Reference proteome</keyword>
<dbReference type="Proteomes" id="UP000011668">
    <property type="component" value="Unassembled WGS sequence"/>
</dbReference>
<dbReference type="PANTHER" id="PTHR10828">
    <property type="entry name" value="M-PHASE INDUCER PHOSPHATASE DUAL SPECIFICITY PHOSPHATASE CDC25"/>
    <property type="match status" value="1"/>
</dbReference>
<dbReference type="InterPro" id="IPR036873">
    <property type="entry name" value="Rhodanese-like_dom_sf"/>
</dbReference>
<dbReference type="Gene3D" id="3.40.250.10">
    <property type="entry name" value="Rhodanese-like domain"/>
    <property type="match status" value="1"/>
</dbReference>
<dbReference type="EMBL" id="AFRT01001974">
    <property type="protein sequence ID" value="ELU38968.1"/>
    <property type="molecule type" value="Genomic_DNA"/>
</dbReference>
<dbReference type="SUPFAM" id="SSF52821">
    <property type="entry name" value="Rhodanese/Cell cycle control phosphatase"/>
    <property type="match status" value="1"/>
</dbReference>
<accession>L8WQC0</accession>
<comment type="caution">
    <text evidence="1">The sequence shown here is derived from an EMBL/GenBank/DDBJ whole genome shotgun (WGS) entry which is preliminary data.</text>
</comment>
<protein>
    <submittedName>
        <fullName evidence="1">Rhodanese domain-containing protein</fullName>
    </submittedName>
</protein>
<proteinExistence type="predicted"/>
<sequence>MLLTKSKRVPVLRFFSLQSRTMTSTFSAPSIRYISPTELSELMKSGKEPMKDYVSYFSWGILRPNSVNRLSSTFGGNIVGCVRAPSSNYLTTVDSLISKTKDVPKMIFHCALSQQRGPKAARVYAETRNNKLNPGETPTQEIYVLRGGFTEFQRLFKVRSLSILAGDSDPNNAIG</sequence>
<reference evidence="1 2" key="1">
    <citation type="journal article" date="2013" name="Nat. Commun.">
        <title>The evolution and pathogenic mechanisms of the rice sheath blight pathogen.</title>
        <authorList>
            <person name="Zheng A."/>
            <person name="Lin R."/>
            <person name="Xu L."/>
            <person name="Qin P."/>
            <person name="Tang C."/>
            <person name="Ai P."/>
            <person name="Zhang D."/>
            <person name="Liu Y."/>
            <person name="Sun Z."/>
            <person name="Feng H."/>
            <person name="Wang Y."/>
            <person name="Chen Y."/>
            <person name="Liang X."/>
            <person name="Fu R."/>
            <person name="Li Q."/>
            <person name="Zhang J."/>
            <person name="Yu X."/>
            <person name="Xie Z."/>
            <person name="Ding L."/>
            <person name="Guan P."/>
            <person name="Tang J."/>
            <person name="Liang Y."/>
            <person name="Wang S."/>
            <person name="Deng Q."/>
            <person name="Li S."/>
            <person name="Zhu J."/>
            <person name="Wang L."/>
            <person name="Liu H."/>
            <person name="Li P."/>
        </authorList>
    </citation>
    <scope>NUCLEOTIDE SEQUENCE [LARGE SCALE GENOMIC DNA]</scope>
    <source>
        <strain evidence="2">AG-1 IA</strain>
    </source>
</reference>
<dbReference type="GO" id="GO:0005737">
    <property type="term" value="C:cytoplasm"/>
    <property type="evidence" value="ECO:0007669"/>
    <property type="project" value="TreeGrafter"/>
</dbReference>
<dbReference type="STRING" id="983506.L8WQC0"/>
<gene>
    <name evidence="1" type="ORF">AG1IA_07002</name>
</gene>
<organism evidence="1 2">
    <name type="scientific">Thanatephorus cucumeris (strain AG1-IA)</name>
    <name type="common">Rice sheath blight fungus</name>
    <name type="synonym">Rhizoctonia solani</name>
    <dbReference type="NCBI Taxonomy" id="983506"/>
    <lineage>
        <taxon>Eukaryota</taxon>
        <taxon>Fungi</taxon>
        <taxon>Dikarya</taxon>
        <taxon>Basidiomycota</taxon>
        <taxon>Agaricomycotina</taxon>
        <taxon>Agaricomycetes</taxon>
        <taxon>Cantharellales</taxon>
        <taxon>Ceratobasidiaceae</taxon>
        <taxon>Rhizoctonia</taxon>
        <taxon>Rhizoctonia solani AG-1</taxon>
    </lineage>
</organism>
<dbReference type="PANTHER" id="PTHR10828:SF38">
    <property type="entry name" value="ARSENICAL-RESISTANCE PROTEIN 2-RELATED"/>
    <property type="match status" value="1"/>
</dbReference>
<dbReference type="OrthoDB" id="102559at2759"/>
<dbReference type="GO" id="GO:0005634">
    <property type="term" value="C:nucleus"/>
    <property type="evidence" value="ECO:0007669"/>
    <property type="project" value="TreeGrafter"/>
</dbReference>
<dbReference type="GO" id="GO:0004725">
    <property type="term" value="F:protein tyrosine phosphatase activity"/>
    <property type="evidence" value="ECO:0007669"/>
    <property type="project" value="TreeGrafter"/>
</dbReference>
<evidence type="ECO:0000313" key="2">
    <source>
        <dbReference type="Proteomes" id="UP000011668"/>
    </source>
</evidence>
<name>L8WQC0_THACA</name>
<dbReference type="HOGENOM" id="CLU_107716_1_1_1"/>
<evidence type="ECO:0000313" key="1">
    <source>
        <dbReference type="EMBL" id="ELU38968.1"/>
    </source>
</evidence>